<dbReference type="InterPro" id="IPR009000">
    <property type="entry name" value="Transl_B-barrel_sf"/>
</dbReference>
<dbReference type="PRINTS" id="PR00315">
    <property type="entry name" value="ELONGATNFCT"/>
</dbReference>
<dbReference type="InterPro" id="IPR000795">
    <property type="entry name" value="T_Tr_GTP-bd_dom"/>
</dbReference>
<dbReference type="PROSITE" id="PS00301">
    <property type="entry name" value="G_TR_1"/>
    <property type="match status" value="1"/>
</dbReference>
<dbReference type="InterPro" id="IPR011779">
    <property type="entry name" value="SO4_adenylTrfase_lsu"/>
</dbReference>
<keyword evidence="2 9" id="KW-0808">Transferase</keyword>
<dbReference type="GO" id="GO:0005525">
    <property type="term" value="F:GTP binding"/>
    <property type="evidence" value="ECO:0007669"/>
    <property type="project" value="UniProtKB-KW"/>
</dbReference>
<keyword evidence="5" id="KW-0067">ATP-binding</keyword>
<sequence>MTTTHVTPTGRPETGREVAVPSRPADASGATAAPEQLRLVVAGSVDDGKSTLVGRLLHDTKNILADTFDSMVAASTSRGADTVDLALLTDGLRAEREQGITIDVAYRYFSTPQRTFVLADTPGHVQYTRNMVTGASTADAAVILVDVRHGVSAQTRRHAALMALLRVPHVVFALNKMDAVDWSEERFDEVARDTRDLVEKVGLAGDVAVVPLSALTGEGVVAPAPSWYEGEPLLTLLENLPVARDLRVENFRMPVQLVIRPRTSDHPDYRGMAGRITSGVVRLGDVVRASTLGLGSRVIGIDTPTGSAQEAGAGESVTIRLADELDVARGDVLVVESEADAPDVTSELKGVVAWLAEGSTTPRQRVLVKAGTKVVRAVLTDVTHHWDVEESTWHPADGAHSLGLNDIGQVVLHLAEPVAVDAYSRHRGTGAFLVIDPASGATIGGGMVGADLGLGAQVAGEEPEEESEEDWLAG</sequence>
<protein>
    <recommendedName>
        <fullName evidence="1">sulfate adenylyltransferase</fullName>
        <ecNumber evidence="1">2.7.7.4</ecNumber>
    </recommendedName>
</protein>
<dbReference type="SUPFAM" id="SSF52540">
    <property type="entry name" value="P-loop containing nucleoside triphosphate hydrolases"/>
    <property type="match status" value="1"/>
</dbReference>
<dbReference type="InterPro" id="IPR044139">
    <property type="entry name" value="CysN_NoDQ_III"/>
</dbReference>
<dbReference type="PANTHER" id="PTHR23115">
    <property type="entry name" value="TRANSLATION FACTOR"/>
    <property type="match status" value="1"/>
</dbReference>
<dbReference type="GO" id="GO:0006790">
    <property type="term" value="P:sulfur compound metabolic process"/>
    <property type="evidence" value="ECO:0007669"/>
    <property type="project" value="InterPro"/>
</dbReference>
<evidence type="ECO:0000256" key="3">
    <source>
        <dbReference type="ARBA" id="ARBA00022695"/>
    </source>
</evidence>
<organism evidence="9 10">
    <name type="scientific">Dermacoccus abyssi</name>
    <dbReference type="NCBI Taxonomy" id="322596"/>
    <lineage>
        <taxon>Bacteria</taxon>
        <taxon>Bacillati</taxon>
        <taxon>Actinomycetota</taxon>
        <taxon>Actinomycetes</taxon>
        <taxon>Micrococcales</taxon>
        <taxon>Dermacoccaceae</taxon>
        <taxon>Dermacoccus</taxon>
    </lineage>
</organism>
<keyword evidence="3 9" id="KW-0548">Nucleotidyltransferase</keyword>
<evidence type="ECO:0000256" key="1">
    <source>
        <dbReference type="ARBA" id="ARBA00012391"/>
    </source>
</evidence>
<dbReference type="Pfam" id="PF00009">
    <property type="entry name" value="GTP_EFTU"/>
    <property type="match status" value="1"/>
</dbReference>
<dbReference type="Pfam" id="PF22594">
    <property type="entry name" value="GTP-eEF1A_C"/>
    <property type="match status" value="1"/>
</dbReference>
<evidence type="ECO:0000313" key="9">
    <source>
        <dbReference type="EMBL" id="RHW47126.1"/>
    </source>
</evidence>
<accession>A0A417Z922</accession>
<dbReference type="GO" id="GO:0003924">
    <property type="term" value="F:GTPase activity"/>
    <property type="evidence" value="ECO:0007669"/>
    <property type="project" value="InterPro"/>
</dbReference>
<dbReference type="InterPro" id="IPR031157">
    <property type="entry name" value="G_TR_CS"/>
</dbReference>
<dbReference type="PROSITE" id="PS51722">
    <property type="entry name" value="G_TR_2"/>
    <property type="match status" value="1"/>
</dbReference>
<dbReference type="InterPro" id="IPR050100">
    <property type="entry name" value="TRAFAC_GTPase_members"/>
</dbReference>
<dbReference type="SUPFAM" id="SSF50465">
    <property type="entry name" value="EF-Tu/eEF-1alpha/eIF2-gamma C-terminal domain"/>
    <property type="match status" value="1"/>
</dbReference>
<evidence type="ECO:0000256" key="7">
    <source>
        <dbReference type="SAM" id="MobiDB-lite"/>
    </source>
</evidence>
<comment type="caution">
    <text evidence="9">The sequence shown here is derived from an EMBL/GenBank/DDBJ whole genome shotgun (WGS) entry which is preliminary data.</text>
</comment>
<dbReference type="InterPro" id="IPR027417">
    <property type="entry name" value="P-loop_NTPase"/>
</dbReference>
<evidence type="ECO:0000313" key="10">
    <source>
        <dbReference type="Proteomes" id="UP000285376"/>
    </source>
</evidence>
<keyword evidence="6" id="KW-0342">GTP-binding</keyword>
<dbReference type="GO" id="GO:0005524">
    <property type="term" value="F:ATP binding"/>
    <property type="evidence" value="ECO:0007669"/>
    <property type="project" value="UniProtKB-KW"/>
</dbReference>
<name>A0A417Z922_9MICO</name>
<dbReference type="GO" id="GO:0004781">
    <property type="term" value="F:sulfate adenylyltransferase (ATP) activity"/>
    <property type="evidence" value="ECO:0007669"/>
    <property type="project" value="UniProtKB-EC"/>
</dbReference>
<gene>
    <name evidence="9" type="ORF">D1832_03840</name>
</gene>
<keyword evidence="4" id="KW-0547">Nucleotide-binding</keyword>
<evidence type="ECO:0000256" key="6">
    <source>
        <dbReference type="ARBA" id="ARBA00023134"/>
    </source>
</evidence>
<dbReference type="CDD" id="cd04166">
    <property type="entry name" value="CysN_ATPS"/>
    <property type="match status" value="1"/>
</dbReference>
<feature type="region of interest" description="Disordered" evidence="7">
    <location>
        <begin position="1"/>
        <end position="31"/>
    </location>
</feature>
<dbReference type="Gene3D" id="3.40.50.300">
    <property type="entry name" value="P-loop containing nucleotide triphosphate hydrolases"/>
    <property type="match status" value="1"/>
</dbReference>
<feature type="domain" description="Tr-type G" evidence="8">
    <location>
        <begin position="34"/>
        <end position="247"/>
    </location>
</feature>
<dbReference type="NCBIfam" id="TIGR02034">
    <property type="entry name" value="CysN"/>
    <property type="match status" value="1"/>
</dbReference>
<reference evidence="9 10" key="1">
    <citation type="submission" date="2018-08" db="EMBL/GenBank/DDBJ databases">
        <title>Whole genome sequence analysis of Dermacoccus abyssi bacteria isolated from Deep Mariana trench Micromonospora spp reveals genes involved in the environmental adaptation and production of secondary metabolites.</title>
        <authorList>
            <person name="Abdel-Mageed W.M."/>
            <person name="Lehri B."/>
            <person name="Nouioui I."/>
            <person name="Goodfellow I."/>
            <person name="Jaspars M."/>
            <person name="Karlyshev A."/>
        </authorList>
    </citation>
    <scope>NUCLEOTIDE SEQUENCE [LARGE SCALE GENOMIC DNA]</scope>
    <source>
        <strain evidence="9 10">MT1.1</strain>
    </source>
</reference>
<dbReference type="InterPro" id="IPR009001">
    <property type="entry name" value="Transl_elong_EF1A/Init_IF2_C"/>
</dbReference>
<dbReference type="InterPro" id="IPR044138">
    <property type="entry name" value="CysN_II"/>
</dbReference>
<dbReference type="EC" id="2.7.7.4" evidence="1"/>
<dbReference type="Gene3D" id="2.40.30.10">
    <property type="entry name" value="Translation factors"/>
    <property type="match status" value="2"/>
</dbReference>
<dbReference type="AlphaFoldDB" id="A0A417Z922"/>
<evidence type="ECO:0000256" key="4">
    <source>
        <dbReference type="ARBA" id="ARBA00022741"/>
    </source>
</evidence>
<dbReference type="CDD" id="cd03695">
    <property type="entry name" value="CysN_NodQ_II"/>
    <property type="match status" value="1"/>
</dbReference>
<dbReference type="EMBL" id="QWLM01000003">
    <property type="protein sequence ID" value="RHW47126.1"/>
    <property type="molecule type" value="Genomic_DNA"/>
</dbReference>
<dbReference type="InterPro" id="IPR041757">
    <property type="entry name" value="CysN_GTP-bd"/>
</dbReference>
<dbReference type="Proteomes" id="UP000285376">
    <property type="component" value="Unassembled WGS sequence"/>
</dbReference>
<evidence type="ECO:0000256" key="5">
    <source>
        <dbReference type="ARBA" id="ARBA00022840"/>
    </source>
</evidence>
<dbReference type="RefSeq" id="WP_118912688.1">
    <property type="nucleotide sequence ID" value="NZ_CBCRVH010000006.1"/>
</dbReference>
<evidence type="ECO:0000259" key="8">
    <source>
        <dbReference type="PROSITE" id="PS51722"/>
    </source>
</evidence>
<dbReference type="InterPro" id="IPR054696">
    <property type="entry name" value="GTP-eEF1A_C"/>
</dbReference>
<proteinExistence type="predicted"/>
<dbReference type="FunFam" id="3.40.50.300:FF:000119">
    <property type="entry name" value="Sulfate adenylyltransferase subunit 1"/>
    <property type="match status" value="1"/>
</dbReference>
<dbReference type="SUPFAM" id="SSF50447">
    <property type="entry name" value="Translation proteins"/>
    <property type="match status" value="1"/>
</dbReference>
<evidence type="ECO:0000256" key="2">
    <source>
        <dbReference type="ARBA" id="ARBA00022679"/>
    </source>
</evidence>
<dbReference type="CDD" id="cd04095">
    <property type="entry name" value="CysN_NoDQ_III"/>
    <property type="match status" value="1"/>
</dbReference>